<organism evidence="8 9">
    <name type="scientific">Pseudofrankia inefficax (strain DSM 45817 / CECT 9037 / DDB 130130 / EuI1c)</name>
    <name type="common">Frankia inefficax</name>
    <dbReference type="NCBI Taxonomy" id="298654"/>
    <lineage>
        <taxon>Bacteria</taxon>
        <taxon>Bacillati</taxon>
        <taxon>Actinomycetota</taxon>
        <taxon>Actinomycetes</taxon>
        <taxon>Frankiales</taxon>
        <taxon>Frankiaceae</taxon>
        <taxon>Pseudofrankia</taxon>
    </lineage>
</organism>
<dbReference type="SUPFAM" id="SSF51556">
    <property type="entry name" value="Metallo-dependent hydrolases"/>
    <property type="match status" value="1"/>
</dbReference>
<dbReference type="InterPro" id="IPR006650">
    <property type="entry name" value="A/AMP_deam_AS"/>
</dbReference>
<dbReference type="Proteomes" id="UP000002484">
    <property type="component" value="Chromosome"/>
</dbReference>
<proteinExistence type="inferred from homology"/>
<dbReference type="GO" id="GO:0006154">
    <property type="term" value="P:adenosine catabolic process"/>
    <property type="evidence" value="ECO:0007669"/>
    <property type="project" value="TreeGrafter"/>
</dbReference>
<dbReference type="AlphaFoldDB" id="E3J8U1"/>
<evidence type="ECO:0000313" key="9">
    <source>
        <dbReference type="Proteomes" id="UP000002484"/>
    </source>
</evidence>
<comment type="similarity">
    <text evidence="2">Belongs to the metallo-dependent hydrolases superfamily. Adenosine and AMP deaminases family.</text>
</comment>
<evidence type="ECO:0000256" key="3">
    <source>
        <dbReference type="ARBA" id="ARBA00012784"/>
    </source>
</evidence>
<dbReference type="InterPro" id="IPR001365">
    <property type="entry name" value="A_deaminase_dom"/>
</dbReference>
<protein>
    <recommendedName>
        <fullName evidence="3">adenosine deaminase</fullName>
        <ecNumber evidence="3">3.5.4.4</ecNumber>
    </recommendedName>
</protein>
<feature type="domain" description="Adenosine deaminase" evidence="7">
    <location>
        <begin position="62"/>
        <end position="201"/>
    </location>
</feature>
<evidence type="ECO:0000313" key="8">
    <source>
        <dbReference type="EMBL" id="ADP79674.1"/>
    </source>
</evidence>
<dbReference type="GO" id="GO:0005829">
    <property type="term" value="C:cytosol"/>
    <property type="evidence" value="ECO:0007669"/>
    <property type="project" value="TreeGrafter"/>
</dbReference>
<dbReference type="PANTHER" id="PTHR11409:SF43">
    <property type="entry name" value="ADENOSINE DEAMINASE"/>
    <property type="match status" value="1"/>
</dbReference>
<dbReference type="EMBL" id="CP002299">
    <property type="protein sequence ID" value="ADP79674.1"/>
    <property type="molecule type" value="Genomic_DNA"/>
</dbReference>
<accession>E3J8U1</accession>
<dbReference type="PANTHER" id="PTHR11409">
    <property type="entry name" value="ADENOSINE DEAMINASE"/>
    <property type="match status" value="1"/>
</dbReference>
<dbReference type="GO" id="GO:0043103">
    <property type="term" value="P:hypoxanthine salvage"/>
    <property type="evidence" value="ECO:0007669"/>
    <property type="project" value="TreeGrafter"/>
</dbReference>
<dbReference type="KEGG" id="fri:FraEuI1c_1616"/>
<evidence type="ECO:0000256" key="5">
    <source>
        <dbReference type="ARBA" id="ARBA00022801"/>
    </source>
</evidence>
<keyword evidence="4" id="KW-0479">Metal-binding</keyword>
<dbReference type="eggNOG" id="COG1816">
    <property type="taxonomic scope" value="Bacteria"/>
</dbReference>
<dbReference type="GO" id="GO:0009168">
    <property type="term" value="P:purine ribonucleoside monophosphate biosynthetic process"/>
    <property type="evidence" value="ECO:0007669"/>
    <property type="project" value="InterPro"/>
</dbReference>
<dbReference type="Pfam" id="PF00962">
    <property type="entry name" value="A_deaminase"/>
    <property type="match status" value="1"/>
</dbReference>
<evidence type="ECO:0000256" key="6">
    <source>
        <dbReference type="ARBA" id="ARBA00022833"/>
    </source>
</evidence>
<dbReference type="EC" id="3.5.4.4" evidence="3"/>
<dbReference type="GO" id="GO:0046103">
    <property type="term" value="P:inosine biosynthetic process"/>
    <property type="evidence" value="ECO:0007669"/>
    <property type="project" value="TreeGrafter"/>
</dbReference>
<dbReference type="InterPro" id="IPR032466">
    <property type="entry name" value="Metal_Hydrolase"/>
</dbReference>
<dbReference type="PROSITE" id="PS00485">
    <property type="entry name" value="A_DEAMINASE"/>
    <property type="match status" value="1"/>
</dbReference>
<dbReference type="InterPro" id="IPR006330">
    <property type="entry name" value="Ado/ade_deaminase"/>
</dbReference>
<dbReference type="Gene3D" id="3.20.20.140">
    <property type="entry name" value="Metal-dependent hydrolases"/>
    <property type="match status" value="1"/>
</dbReference>
<name>E3J8U1_PSEI1</name>
<comment type="cofactor">
    <cofactor evidence="1">
        <name>Zn(2+)</name>
        <dbReference type="ChEBI" id="CHEBI:29105"/>
    </cofactor>
</comment>
<dbReference type="GO" id="GO:0046872">
    <property type="term" value="F:metal ion binding"/>
    <property type="evidence" value="ECO:0007669"/>
    <property type="project" value="UniProtKB-KW"/>
</dbReference>
<sequence>MRSAADGIDIFRDRLAECDGLSMAFLAGINMTKTEAQLDEIFDVLGAGGDLTASIAGIDINFLSRDLSKFDRYLNTLRSLQAGGLKVNIHLGELFGNEISRYVLHRITPDRIGHGVLLLDDPELVEIIKGRDICLDMCPTSNVLLGVADWNRSSPASRALQLGIPVSINTDDPVLFDTDIGRELALAGLNSRQLDQVIANGRKYRHGRG</sequence>
<dbReference type="STRING" id="298654.FraEuI1c_1616"/>
<dbReference type="GO" id="GO:0004000">
    <property type="term" value="F:adenosine deaminase activity"/>
    <property type="evidence" value="ECO:0007669"/>
    <property type="project" value="UniProtKB-ARBA"/>
</dbReference>
<keyword evidence="6" id="KW-0862">Zinc</keyword>
<dbReference type="HOGENOM" id="CLU_078470_0_0_11"/>
<reference evidence="8 9" key="1">
    <citation type="submission" date="2010-10" db="EMBL/GenBank/DDBJ databases">
        <title>Complete sequence of Frankia sp. EuI1c.</title>
        <authorList>
            <consortium name="US DOE Joint Genome Institute"/>
            <person name="Lucas S."/>
            <person name="Copeland A."/>
            <person name="Lapidus A."/>
            <person name="Cheng J.-F."/>
            <person name="Bruce D."/>
            <person name="Goodwin L."/>
            <person name="Pitluck S."/>
            <person name="Chertkov O."/>
            <person name="Detter J.C."/>
            <person name="Han C."/>
            <person name="Tapia R."/>
            <person name="Land M."/>
            <person name="Hauser L."/>
            <person name="Jeffries C."/>
            <person name="Kyrpides N."/>
            <person name="Ivanova N."/>
            <person name="Mikhailova N."/>
            <person name="Beauchemin N."/>
            <person name="Sen A."/>
            <person name="Sur S.A."/>
            <person name="Gtari M."/>
            <person name="Wall L."/>
            <person name="Tisa L."/>
            <person name="Woyke T."/>
        </authorList>
    </citation>
    <scope>NUCLEOTIDE SEQUENCE [LARGE SCALE GENOMIC DNA]</scope>
    <source>
        <strain evidence="9">DSM 45817 / CECT 9037 / EuI1c</strain>
    </source>
</reference>
<evidence type="ECO:0000256" key="2">
    <source>
        <dbReference type="ARBA" id="ARBA00006676"/>
    </source>
</evidence>
<evidence type="ECO:0000256" key="1">
    <source>
        <dbReference type="ARBA" id="ARBA00001947"/>
    </source>
</evidence>
<keyword evidence="5" id="KW-0378">Hydrolase</keyword>
<gene>
    <name evidence="8" type="ordered locus">FraEuI1c_1616</name>
</gene>
<dbReference type="InParanoid" id="E3J8U1"/>
<keyword evidence="9" id="KW-1185">Reference proteome</keyword>
<evidence type="ECO:0000259" key="7">
    <source>
        <dbReference type="Pfam" id="PF00962"/>
    </source>
</evidence>
<evidence type="ECO:0000256" key="4">
    <source>
        <dbReference type="ARBA" id="ARBA00022723"/>
    </source>
</evidence>